<organism evidence="5 6">
    <name type="scientific">Caulobacter vibrioides (strain ATCC 19089 / CIP 103742 / CB 15)</name>
    <name type="common">Caulobacter crescentus</name>
    <dbReference type="NCBI Taxonomy" id="190650"/>
    <lineage>
        <taxon>Bacteria</taxon>
        <taxon>Pseudomonadati</taxon>
        <taxon>Pseudomonadota</taxon>
        <taxon>Alphaproteobacteria</taxon>
        <taxon>Caulobacterales</taxon>
        <taxon>Caulobacteraceae</taxon>
        <taxon>Caulobacter</taxon>
    </lineage>
</organism>
<dbReference type="GO" id="GO:0043565">
    <property type="term" value="F:sequence-specific DNA binding"/>
    <property type="evidence" value="ECO:0007669"/>
    <property type="project" value="InterPro"/>
</dbReference>
<dbReference type="Pfam" id="PF13412">
    <property type="entry name" value="HTH_24"/>
    <property type="match status" value="1"/>
</dbReference>
<evidence type="ECO:0000256" key="3">
    <source>
        <dbReference type="ARBA" id="ARBA00023163"/>
    </source>
</evidence>
<dbReference type="Gene3D" id="1.10.10.10">
    <property type="entry name" value="Winged helix-like DNA-binding domain superfamily/Winged helix DNA-binding domain"/>
    <property type="match status" value="1"/>
</dbReference>
<dbReference type="InterPro" id="IPR036388">
    <property type="entry name" value="WH-like_DNA-bd_sf"/>
</dbReference>
<dbReference type="InterPro" id="IPR019887">
    <property type="entry name" value="Tscrpt_reg_AsnC/Lrp_C"/>
</dbReference>
<dbReference type="PANTHER" id="PTHR30154">
    <property type="entry name" value="LEUCINE-RESPONSIVE REGULATORY PROTEIN"/>
    <property type="match status" value="1"/>
</dbReference>
<dbReference type="EnsemblBacteria" id="AAK25139">
    <property type="protein sequence ID" value="AAK25139"/>
    <property type="gene ID" value="CC_3177"/>
</dbReference>
<dbReference type="HOGENOM" id="CLU_091233_0_0_5"/>
<keyword evidence="3" id="KW-0804">Transcription</keyword>
<keyword evidence="2" id="KW-0238">DNA-binding</keyword>
<dbReference type="GO" id="GO:0043200">
    <property type="term" value="P:response to amino acid"/>
    <property type="evidence" value="ECO:0007669"/>
    <property type="project" value="TreeGrafter"/>
</dbReference>
<proteinExistence type="predicted"/>
<dbReference type="eggNOG" id="COG1522">
    <property type="taxonomic scope" value="Bacteria"/>
</dbReference>
<protein>
    <submittedName>
        <fullName evidence="5">Transcriptional regulator, AsnC family</fullName>
    </submittedName>
</protein>
<reference evidence="5 6" key="1">
    <citation type="journal article" date="2001" name="Proc. Natl. Acad. Sci. U.S.A.">
        <title>Complete genome sequence of Caulobacter crescentus.</title>
        <authorList>
            <person name="Nierman W.C."/>
            <person name="Feldblyum T.V."/>
            <person name="Laub M.T."/>
            <person name="Paulsen I.T."/>
            <person name="Nelson K.E."/>
            <person name="Eisen J.A."/>
            <person name="Heidelberg J.F."/>
            <person name="Alley M.R."/>
            <person name="Ohta N."/>
            <person name="Maddock J.R."/>
            <person name="Potocka I."/>
            <person name="Nelson W.C."/>
            <person name="Newton A."/>
            <person name="Stephens C."/>
            <person name="Phadke N.D."/>
            <person name="Ely B."/>
            <person name="DeBoy R.T."/>
            <person name="Dodson R.J."/>
            <person name="Durkin A.S."/>
            <person name="Gwinn M.L."/>
            <person name="Haft D.H."/>
            <person name="Kolonay J.F."/>
            <person name="Smit J."/>
            <person name="Craven M.B."/>
            <person name="Khouri H."/>
            <person name="Shetty J."/>
            <person name="Berry K."/>
            <person name="Utterback T."/>
            <person name="Tran K."/>
            <person name="Wolf A."/>
            <person name="Vamathevan J."/>
            <person name="Ermolaeva M."/>
            <person name="White O."/>
            <person name="Salzberg S.L."/>
            <person name="Venter J.C."/>
            <person name="Shapiro L."/>
            <person name="Fraser C.M."/>
        </authorList>
    </citation>
    <scope>NUCLEOTIDE SEQUENCE [LARGE SCALE GENOMIC DNA]</scope>
    <source>
        <strain evidence="6">ATCC 19089 / CB15</strain>
    </source>
</reference>
<dbReference type="PANTHER" id="PTHR30154:SF34">
    <property type="entry name" value="TRANSCRIPTIONAL REGULATOR AZLB"/>
    <property type="match status" value="1"/>
</dbReference>
<dbReference type="GO" id="GO:0005829">
    <property type="term" value="C:cytosol"/>
    <property type="evidence" value="ECO:0007669"/>
    <property type="project" value="TreeGrafter"/>
</dbReference>
<dbReference type="PROSITE" id="PS50956">
    <property type="entry name" value="HTH_ASNC_2"/>
    <property type="match status" value="1"/>
</dbReference>
<evidence type="ECO:0000256" key="2">
    <source>
        <dbReference type="ARBA" id="ARBA00023125"/>
    </source>
</evidence>
<dbReference type="SMART" id="SM00344">
    <property type="entry name" value="HTH_ASNC"/>
    <property type="match status" value="1"/>
</dbReference>
<dbReference type="KEGG" id="ccr:CC_3177"/>
<dbReference type="STRING" id="190650.CC_3177"/>
<dbReference type="InterPro" id="IPR019888">
    <property type="entry name" value="Tscrpt_reg_AsnC-like"/>
</dbReference>
<evidence type="ECO:0000256" key="1">
    <source>
        <dbReference type="ARBA" id="ARBA00023015"/>
    </source>
</evidence>
<dbReference type="AlphaFoldDB" id="Q9A3M5"/>
<dbReference type="InterPro" id="IPR011008">
    <property type="entry name" value="Dimeric_a/b-barrel"/>
</dbReference>
<dbReference type="Gene3D" id="3.30.70.920">
    <property type="match status" value="1"/>
</dbReference>
<accession>Q9A3M5</accession>
<dbReference type="InterPro" id="IPR019885">
    <property type="entry name" value="Tscrpt_reg_HTH_AsnC-type_CS"/>
</dbReference>
<feature type="domain" description="HTH asnC-type" evidence="4">
    <location>
        <begin position="63"/>
        <end position="124"/>
    </location>
</feature>
<evidence type="ECO:0000313" key="6">
    <source>
        <dbReference type="Proteomes" id="UP000001816"/>
    </source>
</evidence>
<dbReference type="Proteomes" id="UP000001816">
    <property type="component" value="Chromosome"/>
</dbReference>
<dbReference type="PATRIC" id="fig|190650.5.peg.3184"/>
<keyword evidence="6" id="KW-1185">Reference proteome</keyword>
<name>Q9A3M5_CAUVC</name>
<dbReference type="SMR" id="Q9A3M5"/>
<dbReference type="PRINTS" id="PR00033">
    <property type="entry name" value="HTHASNC"/>
</dbReference>
<dbReference type="CDD" id="cd00090">
    <property type="entry name" value="HTH_ARSR"/>
    <property type="match status" value="1"/>
</dbReference>
<dbReference type="GO" id="GO:0006355">
    <property type="term" value="P:regulation of DNA-templated transcription"/>
    <property type="evidence" value="ECO:0007669"/>
    <property type="project" value="UniProtKB-ARBA"/>
</dbReference>
<keyword evidence="1" id="KW-0805">Transcription regulation</keyword>
<dbReference type="EMBL" id="AE005673">
    <property type="protein sequence ID" value="AAK25139.1"/>
    <property type="molecule type" value="Genomic_DNA"/>
</dbReference>
<dbReference type="Pfam" id="PF01037">
    <property type="entry name" value="AsnC_trans_reg"/>
    <property type="match status" value="1"/>
</dbReference>
<sequence length="223" mass="24609">MSSRVTSECRIAKIFLPGLLARHAISYRSAENVCPRRARVVAALRKIKAPTPSGGRNFLSEQLDAVDAKILDLIQHDAGLSVAEIAERVGLSSSPCWRRIKRLEDAGVIQRRVTILDREKLGLGFEVYCTVKLSLPTKENLDTFEQAVGKWAEVVQCATVTGAADYEMRIVTRDMRAFDEFLRDKLLSLGLVSNIESRIVIRGVKNSTAVPLGLVSPYVSPLS</sequence>
<dbReference type="InterPro" id="IPR036390">
    <property type="entry name" value="WH_DNA-bd_sf"/>
</dbReference>
<dbReference type="PIR" id="G87642">
    <property type="entry name" value="G87642"/>
</dbReference>
<evidence type="ECO:0000313" key="5">
    <source>
        <dbReference type="EMBL" id="AAK25139.1"/>
    </source>
</evidence>
<dbReference type="InterPro" id="IPR011991">
    <property type="entry name" value="ArsR-like_HTH"/>
</dbReference>
<evidence type="ECO:0000259" key="4">
    <source>
        <dbReference type="PROSITE" id="PS50956"/>
    </source>
</evidence>
<dbReference type="SUPFAM" id="SSF54909">
    <property type="entry name" value="Dimeric alpha+beta barrel"/>
    <property type="match status" value="1"/>
</dbReference>
<dbReference type="BioCyc" id="CAULO:CC3177-MONOMER"/>
<dbReference type="InterPro" id="IPR000485">
    <property type="entry name" value="AsnC-type_HTH_dom"/>
</dbReference>
<dbReference type="SUPFAM" id="SSF46785">
    <property type="entry name" value="Winged helix' DNA-binding domain"/>
    <property type="match status" value="1"/>
</dbReference>
<dbReference type="PROSITE" id="PS00519">
    <property type="entry name" value="HTH_ASNC_1"/>
    <property type="match status" value="1"/>
</dbReference>
<gene>
    <name evidence="5" type="ordered locus">CC_3177</name>
</gene>